<dbReference type="InterPro" id="IPR026593">
    <property type="entry name" value="SecY"/>
</dbReference>
<name>A0AAP9YBH0_9GAMM</name>
<keyword evidence="5 10" id="KW-0653">Protein transport</keyword>
<evidence type="ECO:0000256" key="11">
    <source>
        <dbReference type="RuleBase" id="RU004349"/>
    </source>
</evidence>
<dbReference type="Proteomes" id="UP000596192">
    <property type="component" value="Chromosome"/>
</dbReference>
<feature type="transmembrane region" description="Helical" evidence="10">
    <location>
        <begin position="210"/>
        <end position="232"/>
    </location>
</feature>
<dbReference type="SUPFAM" id="SSF103491">
    <property type="entry name" value="Preprotein translocase SecY subunit"/>
    <property type="match status" value="1"/>
</dbReference>
<dbReference type="GO" id="GO:0005886">
    <property type="term" value="C:plasma membrane"/>
    <property type="evidence" value="ECO:0007669"/>
    <property type="project" value="UniProtKB-SubCell"/>
</dbReference>
<feature type="transmembrane region" description="Helical" evidence="10">
    <location>
        <begin position="74"/>
        <end position="97"/>
    </location>
</feature>
<dbReference type="InterPro" id="IPR023201">
    <property type="entry name" value="SecY_dom_sf"/>
</dbReference>
<evidence type="ECO:0000256" key="4">
    <source>
        <dbReference type="ARBA" id="ARBA00022692"/>
    </source>
</evidence>
<feature type="transmembrane region" description="Helical" evidence="10">
    <location>
        <begin position="151"/>
        <end position="169"/>
    </location>
</feature>
<evidence type="ECO:0000256" key="2">
    <source>
        <dbReference type="ARBA" id="ARBA00005751"/>
    </source>
</evidence>
<feature type="transmembrane region" description="Helical" evidence="10">
    <location>
        <begin position="20"/>
        <end position="38"/>
    </location>
</feature>
<feature type="transmembrane region" description="Helical" evidence="10">
    <location>
        <begin position="118"/>
        <end position="139"/>
    </location>
</feature>
<evidence type="ECO:0000256" key="10">
    <source>
        <dbReference type="HAMAP-Rule" id="MF_01465"/>
    </source>
</evidence>
<comment type="subunit">
    <text evidence="10">Component of the Sec protein translocase complex. Heterotrimer consisting of SecY, SecE and SecG subunits. The heterotrimers can form oligomers, although 1 heterotrimer is thought to be able to translocate proteins. Interacts with the ribosome. Interacts with SecDF, and other proteins may be involved. Interacts with SecA.</text>
</comment>
<proteinExistence type="inferred from homology"/>
<reference evidence="12 13" key="1">
    <citation type="submission" date="2020-12" db="EMBL/GenBank/DDBJ databases">
        <title>Genomic Analysis and Response surface optimization of nitrogen-fixing conditions for A. chroococcum strain HR1, Isolation from rhizosphere soil.</title>
        <authorList>
            <person name="Li J."/>
            <person name="Yang H."/>
            <person name="Liu H."/>
            <person name="Wang C."/>
            <person name="Tian Y."/>
            <person name="Lu X.Y."/>
        </authorList>
    </citation>
    <scope>NUCLEOTIDE SEQUENCE [LARGE SCALE GENOMIC DNA]</scope>
    <source>
        <strain evidence="12 13">HR1</strain>
    </source>
</reference>
<dbReference type="InterPro" id="IPR030659">
    <property type="entry name" value="SecY_CS"/>
</dbReference>
<accession>A0AAP9YBH0</accession>
<dbReference type="InterPro" id="IPR002208">
    <property type="entry name" value="SecY/SEC61-alpha"/>
</dbReference>
<comment type="function">
    <text evidence="10">The central subunit of the protein translocation channel SecYEG. Consists of two halves formed by TMs 1-5 and 6-10. These two domains form a lateral gate at the front which open onto the bilayer between TMs 2 and 7, and are clamped together by SecE at the back. The channel is closed by both a pore ring composed of hydrophobic SecY resides and a short helix (helix 2A) on the extracellular side of the membrane which forms a plug. The plug probably moves laterally to allow the channel to open. The ring and the pore may move independently.</text>
</comment>
<evidence type="ECO:0000256" key="5">
    <source>
        <dbReference type="ARBA" id="ARBA00022927"/>
    </source>
</evidence>
<feature type="transmembrane region" description="Helical" evidence="10">
    <location>
        <begin position="181"/>
        <end position="198"/>
    </location>
</feature>
<evidence type="ECO:0000256" key="9">
    <source>
        <dbReference type="ARBA" id="ARBA00039733"/>
    </source>
</evidence>
<dbReference type="HAMAP" id="MF_01465">
    <property type="entry name" value="SecY"/>
    <property type="match status" value="1"/>
</dbReference>
<dbReference type="Gene3D" id="1.10.3370.10">
    <property type="entry name" value="SecY subunit domain"/>
    <property type="match status" value="1"/>
</dbReference>
<organism evidence="12 13">
    <name type="scientific">Azotobacter chroococcum</name>
    <dbReference type="NCBI Taxonomy" id="353"/>
    <lineage>
        <taxon>Bacteria</taxon>
        <taxon>Pseudomonadati</taxon>
        <taxon>Pseudomonadota</taxon>
        <taxon>Gammaproteobacteria</taxon>
        <taxon>Pseudomonadales</taxon>
        <taxon>Pseudomonadaceae</taxon>
        <taxon>Azotobacter</taxon>
    </lineage>
</organism>
<evidence type="ECO:0000256" key="8">
    <source>
        <dbReference type="ARBA" id="ARBA00023136"/>
    </source>
</evidence>
<keyword evidence="3 10" id="KW-0813">Transport</keyword>
<evidence type="ECO:0000256" key="1">
    <source>
        <dbReference type="ARBA" id="ARBA00004141"/>
    </source>
</evidence>
<protein>
    <recommendedName>
        <fullName evidence="9 10">Protein translocase subunit SecY</fullName>
    </recommendedName>
</protein>
<dbReference type="PROSITE" id="PS00755">
    <property type="entry name" value="SECY_1"/>
    <property type="match status" value="1"/>
</dbReference>
<evidence type="ECO:0000256" key="6">
    <source>
        <dbReference type="ARBA" id="ARBA00022989"/>
    </source>
</evidence>
<feature type="transmembrane region" description="Helical" evidence="10">
    <location>
        <begin position="392"/>
        <end position="412"/>
    </location>
</feature>
<dbReference type="PRINTS" id="PR00303">
    <property type="entry name" value="SECYTRNLCASE"/>
</dbReference>
<feature type="transmembrane region" description="Helical" evidence="10">
    <location>
        <begin position="364"/>
        <end position="386"/>
    </location>
</feature>
<evidence type="ECO:0000256" key="3">
    <source>
        <dbReference type="ARBA" id="ARBA00022448"/>
    </source>
</evidence>
<keyword evidence="10" id="KW-1003">Cell membrane</keyword>
<evidence type="ECO:0000256" key="7">
    <source>
        <dbReference type="ARBA" id="ARBA00023010"/>
    </source>
</evidence>
<dbReference type="PIRSF" id="PIRSF004557">
    <property type="entry name" value="SecY"/>
    <property type="match status" value="1"/>
</dbReference>
<keyword evidence="4 10" id="KW-0812">Transmembrane</keyword>
<dbReference type="EMBL" id="CP066310">
    <property type="protein sequence ID" value="QQE88307.1"/>
    <property type="molecule type" value="Genomic_DNA"/>
</dbReference>
<dbReference type="FunFam" id="1.10.3370.10:FF:000001">
    <property type="entry name" value="Preprotein translocase subunit SecY"/>
    <property type="match status" value="1"/>
</dbReference>
<sequence>MAKQGALSALSNGGLSELWARLRFLFLAIIVYRIGAHIPVPGINPDRLAELFQQNEGTILSLFNMFSGGALERMSIFALGIMPYISASIIMQLMTVVSPQLEQLKKEGEAGRRKISQYTRYGALVLAIIQAFGMSVGLASQGVAFAADFSFHFVAVTTFVAGAMFMMWLGEQITERGVGNGISMLIFAGIVAGLPAAIGQSFESARQGDINIIALLSVALLAVAIIGFVVFVERGQRRIAVHYAKRQQGRKVFAAQTSHLPLKVNMAGVIPAIFASSILLFPASLGSWFGQSEGMGWLQDIAQAIAPGQPLNILLFSVGIIFFCFFYTALMFNPKDVAENLKKSGAFIPGIRPGEQSARYIDGVLTRLTIFGALYMTAVCLLPQFLVVAANVPFYLGGTSLLIVVVVVMDFMSQVQSHLVSHQYESLMKKSNLKGYGGGMLR</sequence>
<dbReference type="PANTHER" id="PTHR10906">
    <property type="entry name" value="SECY/SEC61-ALPHA FAMILY MEMBER"/>
    <property type="match status" value="1"/>
</dbReference>
<dbReference type="AlphaFoldDB" id="A0AAP9YBH0"/>
<dbReference type="RefSeq" id="WP_198866722.1">
    <property type="nucleotide sequence ID" value="NZ_CP066310.1"/>
</dbReference>
<gene>
    <name evidence="10 12" type="primary">secY</name>
    <name evidence="12" type="ORF">GKQ51_19000</name>
</gene>
<keyword evidence="8 10" id="KW-0472">Membrane</keyword>
<dbReference type="NCBIfam" id="TIGR00967">
    <property type="entry name" value="3a0501s007"/>
    <property type="match status" value="1"/>
</dbReference>
<evidence type="ECO:0000313" key="13">
    <source>
        <dbReference type="Proteomes" id="UP000596192"/>
    </source>
</evidence>
<comment type="subcellular location">
    <subcellularLocation>
        <location evidence="10">Cell membrane</location>
        <topology evidence="10">Multi-pass membrane protein</topology>
    </subcellularLocation>
    <subcellularLocation>
        <location evidence="1">Membrane</location>
        <topology evidence="1">Multi-pass membrane protein</topology>
    </subcellularLocation>
</comment>
<keyword evidence="7 10" id="KW-0811">Translocation</keyword>
<keyword evidence="6 10" id="KW-1133">Transmembrane helix</keyword>
<evidence type="ECO:0000313" key="12">
    <source>
        <dbReference type="EMBL" id="QQE88307.1"/>
    </source>
</evidence>
<comment type="similarity">
    <text evidence="2 10 11">Belongs to the SecY/SEC61-alpha family.</text>
</comment>
<feature type="transmembrane region" description="Helical" evidence="10">
    <location>
        <begin position="269"/>
        <end position="290"/>
    </location>
</feature>
<feature type="transmembrane region" description="Helical" evidence="10">
    <location>
        <begin position="310"/>
        <end position="332"/>
    </location>
</feature>
<dbReference type="Pfam" id="PF00344">
    <property type="entry name" value="SecY"/>
    <property type="match status" value="1"/>
</dbReference>
<dbReference type="GO" id="GO:0043952">
    <property type="term" value="P:protein transport by the Sec complex"/>
    <property type="evidence" value="ECO:0007669"/>
    <property type="project" value="UniProtKB-UniRule"/>
</dbReference>
<dbReference type="GO" id="GO:0065002">
    <property type="term" value="P:intracellular protein transmembrane transport"/>
    <property type="evidence" value="ECO:0007669"/>
    <property type="project" value="UniProtKB-UniRule"/>
</dbReference>
<dbReference type="GO" id="GO:0006605">
    <property type="term" value="P:protein targeting"/>
    <property type="evidence" value="ECO:0007669"/>
    <property type="project" value="UniProtKB-UniRule"/>
</dbReference>